<dbReference type="PANTHER" id="PTHR43124:SF3">
    <property type="entry name" value="CHLORAMPHENICOL EFFLUX PUMP RV0191"/>
    <property type="match status" value="1"/>
</dbReference>
<keyword evidence="9" id="KW-1185">Reference proteome</keyword>
<gene>
    <name evidence="8" type="ORF">ACFOSH_07050</name>
</gene>
<sequence length="407" mass="41044">MLMVSSHKRELTLTAAGLSLIAVSYGLARYAYGLFAPTLRTEFGLDGGLLGAIAAGSYVAYCLAVMASTAVTARWGARAGALAAGMSATAGTALIAAAPNAAVLALGVVLAGASTGLASPSLADAVSRVVRVTRRDRAQSVVNAGTGLGVLISGPVSLLALGDWRLAWWAFAAASALVTLWIARVVPPVKEDRARGLPSPLFPPATGRLLPAAATLGLASAAIWTFGRDIAVSVGGLGETESTVVWIVLGAVGLAGAFTAELTSRAGLRRTWSAGMVLFAVATALFALATRSLPALVVAAALFGAVYIGLTGVLILWGTRAYPTSPAFGVGLAFLMLALGQAAGAPLIGLLGDLIDLRAGFLAAAATALLGVLFAPKEATTTYNFGVRSLSRVSTVPPERESRAGCA</sequence>
<feature type="transmembrane region" description="Helical" evidence="6">
    <location>
        <begin position="166"/>
        <end position="186"/>
    </location>
</feature>
<keyword evidence="4 6" id="KW-1133">Transmembrane helix</keyword>
<dbReference type="SUPFAM" id="SSF103473">
    <property type="entry name" value="MFS general substrate transporter"/>
    <property type="match status" value="1"/>
</dbReference>
<evidence type="ECO:0000259" key="7">
    <source>
        <dbReference type="PROSITE" id="PS50850"/>
    </source>
</evidence>
<feature type="transmembrane region" description="Helical" evidence="6">
    <location>
        <begin position="357"/>
        <end position="375"/>
    </location>
</feature>
<evidence type="ECO:0000256" key="4">
    <source>
        <dbReference type="ARBA" id="ARBA00022989"/>
    </source>
</evidence>
<dbReference type="RefSeq" id="WP_378237862.1">
    <property type="nucleotide sequence ID" value="NZ_JBHRWK010000012.1"/>
</dbReference>
<evidence type="ECO:0000313" key="9">
    <source>
        <dbReference type="Proteomes" id="UP001595645"/>
    </source>
</evidence>
<dbReference type="EMBL" id="JBHRWK010000012">
    <property type="protein sequence ID" value="MFC3449188.1"/>
    <property type="molecule type" value="Genomic_DNA"/>
</dbReference>
<feature type="transmembrane region" description="Helical" evidence="6">
    <location>
        <begin position="207"/>
        <end position="227"/>
    </location>
</feature>
<name>A0ABV7NSQ2_9PSEU</name>
<comment type="caution">
    <text evidence="8">The sequence shown here is derived from an EMBL/GenBank/DDBJ whole genome shotgun (WGS) entry which is preliminary data.</text>
</comment>
<organism evidence="8 9">
    <name type="scientific">Amycolatopsis speibonae</name>
    <dbReference type="NCBI Taxonomy" id="1450224"/>
    <lineage>
        <taxon>Bacteria</taxon>
        <taxon>Bacillati</taxon>
        <taxon>Actinomycetota</taxon>
        <taxon>Actinomycetes</taxon>
        <taxon>Pseudonocardiales</taxon>
        <taxon>Pseudonocardiaceae</taxon>
        <taxon>Amycolatopsis</taxon>
    </lineage>
</organism>
<dbReference type="InterPro" id="IPR011701">
    <property type="entry name" value="MFS"/>
</dbReference>
<comment type="subcellular location">
    <subcellularLocation>
        <location evidence="1">Cell membrane</location>
        <topology evidence="1">Multi-pass membrane protein</topology>
    </subcellularLocation>
</comment>
<feature type="transmembrane region" description="Helical" evidence="6">
    <location>
        <begin position="295"/>
        <end position="317"/>
    </location>
</feature>
<feature type="transmembrane region" description="Helical" evidence="6">
    <location>
        <begin position="138"/>
        <end position="160"/>
    </location>
</feature>
<reference evidence="9" key="1">
    <citation type="journal article" date="2019" name="Int. J. Syst. Evol. Microbiol.">
        <title>The Global Catalogue of Microorganisms (GCM) 10K type strain sequencing project: providing services to taxonomists for standard genome sequencing and annotation.</title>
        <authorList>
            <consortium name="The Broad Institute Genomics Platform"/>
            <consortium name="The Broad Institute Genome Sequencing Center for Infectious Disease"/>
            <person name="Wu L."/>
            <person name="Ma J."/>
        </authorList>
    </citation>
    <scope>NUCLEOTIDE SEQUENCE [LARGE SCALE GENOMIC DNA]</scope>
    <source>
        <strain evidence="9">CGMCC 4.7676</strain>
    </source>
</reference>
<feature type="transmembrane region" description="Helical" evidence="6">
    <location>
        <begin position="243"/>
        <end position="260"/>
    </location>
</feature>
<proteinExistence type="predicted"/>
<feature type="transmembrane region" description="Helical" evidence="6">
    <location>
        <begin position="104"/>
        <end position="126"/>
    </location>
</feature>
<feature type="domain" description="Major facilitator superfamily (MFS) profile" evidence="7">
    <location>
        <begin position="12"/>
        <end position="383"/>
    </location>
</feature>
<keyword evidence="5 6" id="KW-0472">Membrane</keyword>
<keyword evidence="3 6" id="KW-0812">Transmembrane</keyword>
<evidence type="ECO:0000256" key="2">
    <source>
        <dbReference type="ARBA" id="ARBA00022475"/>
    </source>
</evidence>
<evidence type="ECO:0000256" key="1">
    <source>
        <dbReference type="ARBA" id="ARBA00004651"/>
    </source>
</evidence>
<dbReference type="InterPro" id="IPR036259">
    <property type="entry name" value="MFS_trans_sf"/>
</dbReference>
<evidence type="ECO:0000256" key="3">
    <source>
        <dbReference type="ARBA" id="ARBA00022692"/>
    </source>
</evidence>
<protein>
    <submittedName>
        <fullName evidence="8">MFS transporter</fullName>
    </submittedName>
</protein>
<dbReference type="Proteomes" id="UP001595645">
    <property type="component" value="Unassembled WGS sequence"/>
</dbReference>
<dbReference type="InterPro" id="IPR020846">
    <property type="entry name" value="MFS_dom"/>
</dbReference>
<feature type="transmembrane region" description="Helical" evidence="6">
    <location>
        <begin position="49"/>
        <end position="67"/>
    </location>
</feature>
<feature type="transmembrane region" description="Helical" evidence="6">
    <location>
        <begin position="79"/>
        <end position="98"/>
    </location>
</feature>
<dbReference type="Pfam" id="PF07690">
    <property type="entry name" value="MFS_1"/>
    <property type="match status" value="1"/>
</dbReference>
<dbReference type="InterPro" id="IPR050189">
    <property type="entry name" value="MFS_Efflux_Transporters"/>
</dbReference>
<dbReference type="Gene3D" id="1.20.1250.20">
    <property type="entry name" value="MFS general substrate transporter like domains"/>
    <property type="match status" value="2"/>
</dbReference>
<dbReference type="PROSITE" id="PS50850">
    <property type="entry name" value="MFS"/>
    <property type="match status" value="1"/>
</dbReference>
<keyword evidence="2" id="KW-1003">Cell membrane</keyword>
<feature type="transmembrane region" description="Helical" evidence="6">
    <location>
        <begin position="272"/>
        <end position="289"/>
    </location>
</feature>
<evidence type="ECO:0000256" key="5">
    <source>
        <dbReference type="ARBA" id="ARBA00023136"/>
    </source>
</evidence>
<dbReference type="PANTHER" id="PTHR43124">
    <property type="entry name" value="PURINE EFFLUX PUMP PBUE"/>
    <property type="match status" value="1"/>
</dbReference>
<accession>A0ABV7NSQ2</accession>
<feature type="transmembrane region" description="Helical" evidence="6">
    <location>
        <begin position="329"/>
        <end position="351"/>
    </location>
</feature>
<evidence type="ECO:0000313" key="8">
    <source>
        <dbReference type="EMBL" id="MFC3449188.1"/>
    </source>
</evidence>
<evidence type="ECO:0000256" key="6">
    <source>
        <dbReference type="SAM" id="Phobius"/>
    </source>
</evidence>